<evidence type="ECO:0000313" key="2">
    <source>
        <dbReference type="EMBL" id="SES45871.1"/>
    </source>
</evidence>
<name>A0A1H9XIK7_9PSEU</name>
<keyword evidence="3" id="KW-1185">Reference proteome</keyword>
<feature type="region of interest" description="Disordered" evidence="1">
    <location>
        <begin position="75"/>
        <end position="114"/>
    </location>
</feature>
<reference evidence="3" key="1">
    <citation type="submission" date="2016-10" db="EMBL/GenBank/DDBJ databases">
        <authorList>
            <person name="Varghese N."/>
            <person name="Submissions S."/>
        </authorList>
    </citation>
    <scope>NUCLEOTIDE SEQUENCE [LARGE SCALE GENOMIC DNA]</scope>
    <source>
        <strain evidence="3">DSM 44437</strain>
    </source>
</reference>
<sequence>MNLPPVDEQRVLRSVLRLLSTGAPRDPAAEMAREVLSGRMSLRDAGNSAAYGEMITQAVADAVAAVEAASPEQRAEAEAALAGAASVLDPPPERPHAPVEDDWDESVTSPWDDR</sequence>
<organism evidence="2 3">
    <name type="scientific">Lentzea albida</name>
    <dbReference type="NCBI Taxonomy" id="65499"/>
    <lineage>
        <taxon>Bacteria</taxon>
        <taxon>Bacillati</taxon>
        <taxon>Actinomycetota</taxon>
        <taxon>Actinomycetes</taxon>
        <taxon>Pseudonocardiales</taxon>
        <taxon>Pseudonocardiaceae</taxon>
        <taxon>Lentzea</taxon>
    </lineage>
</organism>
<dbReference type="Proteomes" id="UP000199503">
    <property type="component" value="Unassembled WGS sequence"/>
</dbReference>
<dbReference type="EMBL" id="FOFV01000038">
    <property type="protein sequence ID" value="SES45871.1"/>
    <property type="molecule type" value="Genomic_DNA"/>
</dbReference>
<evidence type="ECO:0000256" key="1">
    <source>
        <dbReference type="SAM" id="MobiDB-lite"/>
    </source>
</evidence>
<evidence type="ECO:0000313" key="3">
    <source>
        <dbReference type="Proteomes" id="UP000199503"/>
    </source>
</evidence>
<accession>A0A1H9XIK7</accession>
<gene>
    <name evidence="2" type="ORF">SAMN04488000_13811</name>
</gene>
<proteinExistence type="predicted"/>
<protein>
    <submittedName>
        <fullName evidence="2">Uncharacterized protein</fullName>
    </submittedName>
</protein>
<dbReference type="STRING" id="65499.SAMN04488000_13811"/>
<dbReference type="AlphaFoldDB" id="A0A1H9XIK7"/>